<keyword evidence="2" id="KW-1185">Reference proteome</keyword>
<proteinExistence type="predicted"/>
<evidence type="ECO:0000313" key="1">
    <source>
        <dbReference type="EMBL" id="MFK9083075.1"/>
    </source>
</evidence>
<organism evidence="1 2">
    <name type="scientific">Pseudomonas neuropathica</name>
    <dbReference type="NCBI Taxonomy" id="2730425"/>
    <lineage>
        <taxon>Bacteria</taxon>
        <taxon>Pseudomonadati</taxon>
        <taxon>Pseudomonadota</taxon>
        <taxon>Gammaproteobacteria</taxon>
        <taxon>Pseudomonadales</taxon>
        <taxon>Pseudomonadaceae</taxon>
        <taxon>Pseudomonas</taxon>
    </lineage>
</organism>
<dbReference type="Proteomes" id="UP001622950">
    <property type="component" value="Unassembled WGS sequence"/>
</dbReference>
<protein>
    <submittedName>
        <fullName evidence="1">Polysaccharide biosynthesis/export family protein</fullName>
    </submittedName>
</protein>
<name>A0ACC7N3H6_9PSED</name>
<comment type="caution">
    <text evidence="1">The sequence shown here is derived from an EMBL/GenBank/DDBJ whole genome shotgun (WGS) entry which is preliminary data.</text>
</comment>
<dbReference type="EMBL" id="JBJHQE010000043">
    <property type="protein sequence ID" value="MFK9083075.1"/>
    <property type="molecule type" value="Genomic_DNA"/>
</dbReference>
<evidence type="ECO:0000313" key="2">
    <source>
        <dbReference type="Proteomes" id="UP001622950"/>
    </source>
</evidence>
<reference evidence="1" key="1">
    <citation type="submission" date="2024-11" db="EMBL/GenBank/DDBJ databases">
        <authorList>
            <person name="Lucas J.A."/>
        </authorList>
    </citation>
    <scope>NUCLEOTIDE SEQUENCE</scope>
    <source>
        <strain evidence="1">Z 8.8</strain>
    </source>
</reference>
<gene>
    <name evidence="1" type="ORF">ACJEBM_20625</name>
</gene>
<sequence>MLRLLLPALCALAIVPSVARAAEDSPYLLNSGDKVEVSIWGEPVEKLERVDVLPNGYITLKLAGPVKVKGLDTSQAEKIITDKLTKYYPDPVVSVVVTEAKGNVVYVQGKVLKPGKVQLAGDTDVLQLLGETGPLDKFADKDEIKLLRREGKTQKVMPVDYSALISGSDMSTNYELKAGDTLVVP</sequence>
<accession>A0ACC7N3H6</accession>